<dbReference type="SMART" id="SM00513">
    <property type="entry name" value="SAP"/>
    <property type="match status" value="1"/>
</dbReference>
<dbReference type="EMBL" id="MSZS01000005">
    <property type="protein sequence ID" value="PKX93102.1"/>
    <property type="molecule type" value="Genomic_DNA"/>
</dbReference>
<dbReference type="Proteomes" id="UP000234474">
    <property type="component" value="Unassembled WGS sequence"/>
</dbReference>
<organism evidence="2 3">
    <name type="scientific">Aspergillus novofumigatus (strain IBT 16806)</name>
    <dbReference type="NCBI Taxonomy" id="1392255"/>
    <lineage>
        <taxon>Eukaryota</taxon>
        <taxon>Fungi</taxon>
        <taxon>Dikarya</taxon>
        <taxon>Ascomycota</taxon>
        <taxon>Pezizomycotina</taxon>
        <taxon>Eurotiomycetes</taxon>
        <taxon>Eurotiomycetidae</taxon>
        <taxon>Eurotiales</taxon>
        <taxon>Aspergillaceae</taxon>
        <taxon>Aspergillus</taxon>
        <taxon>Aspergillus subgen. Fumigati</taxon>
    </lineage>
</organism>
<proteinExistence type="predicted"/>
<dbReference type="OrthoDB" id="3993201at2759"/>
<dbReference type="GeneID" id="36528704"/>
<dbReference type="SUPFAM" id="SSF68906">
    <property type="entry name" value="SAP domain"/>
    <property type="match status" value="1"/>
</dbReference>
<dbReference type="PROSITE" id="PS50800">
    <property type="entry name" value="SAP"/>
    <property type="match status" value="1"/>
</dbReference>
<dbReference type="InterPro" id="IPR036361">
    <property type="entry name" value="SAP_dom_sf"/>
</dbReference>
<comment type="caution">
    <text evidence="2">The sequence shown here is derived from an EMBL/GenBank/DDBJ whole genome shotgun (WGS) entry which is preliminary data.</text>
</comment>
<dbReference type="Pfam" id="PF02037">
    <property type="entry name" value="SAP"/>
    <property type="match status" value="1"/>
</dbReference>
<sequence length="275" mass="30424">MAAPRSTSLRALRVLSQQHTTTPCVRRSLHITGANSAQPVNVTDKASFYATRTLADLKLECKKRSIASNGTQAELVERLSNHDFLQSRAFSIAMKRINGNASTEYARPHLVYSPKHSALTSFVTISSPSVRHFNTSRAAKAVGDSSTVDFAYFPSMEEIDAPASRPDPRFPILSDIYKYYDPSKQSIASDPPMKPQVYTVSGEDVAASPMSEVVDNHSMDIDPFSLTETVGRSRFGEELQRQQNGSQAKEPGIVRELWSGFLEDLLGPKQQTQRK</sequence>
<feature type="domain" description="SAP" evidence="1">
    <location>
        <begin position="49"/>
        <end position="83"/>
    </location>
</feature>
<dbReference type="RefSeq" id="XP_024681697.1">
    <property type="nucleotide sequence ID" value="XM_024821378.1"/>
</dbReference>
<evidence type="ECO:0000259" key="1">
    <source>
        <dbReference type="PROSITE" id="PS50800"/>
    </source>
</evidence>
<keyword evidence="3" id="KW-1185">Reference proteome</keyword>
<dbReference type="STRING" id="1392255.A0A2I1C646"/>
<gene>
    <name evidence="2" type="ORF">P174DRAFT_221031</name>
</gene>
<reference evidence="3" key="1">
    <citation type="journal article" date="2018" name="Proc. Natl. Acad. Sci. U.S.A.">
        <title>Linking secondary metabolites to gene clusters through genome sequencing of six diverse Aspergillus species.</title>
        <authorList>
            <person name="Kaerboelling I."/>
            <person name="Vesth T.C."/>
            <person name="Frisvad J.C."/>
            <person name="Nybo J.L."/>
            <person name="Theobald S."/>
            <person name="Kuo A."/>
            <person name="Bowyer P."/>
            <person name="Matsuda Y."/>
            <person name="Mondo S."/>
            <person name="Lyhne E.K."/>
            <person name="Kogle M.E."/>
            <person name="Clum A."/>
            <person name="Lipzen A."/>
            <person name="Salamov A."/>
            <person name="Ngan C.Y."/>
            <person name="Daum C."/>
            <person name="Chiniquy J."/>
            <person name="Barry K."/>
            <person name="LaButti K."/>
            <person name="Haridas S."/>
            <person name="Simmons B.A."/>
            <person name="Magnuson J.K."/>
            <person name="Mortensen U.H."/>
            <person name="Larsen T.O."/>
            <person name="Grigoriev I.V."/>
            <person name="Baker S.E."/>
            <person name="Andersen M.R."/>
        </authorList>
    </citation>
    <scope>NUCLEOTIDE SEQUENCE [LARGE SCALE GENOMIC DNA]</scope>
    <source>
        <strain evidence="3">IBT 16806</strain>
    </source>
</reference>
<dbReference type="VEuPathDB" id="FungiDB:P174DRAFT_221031"/>
<accession>A0A2I1C646</accession>
<dbReference type="InterPro" id="IPR003034">
    <property type="entry name" value="SAP_dom"/>
</dbReference>
<dbReference type="Gene3D" id="1.10.720.30">
    <property type="entry name" value="SAP domain"/>
    <property type="match status" value="1"/>
</dbReference>
<protein>
    <recommendedName>
        <fullName evidence="1">SAP domain-containing protein</fullName>
    </recommendedName>
</protein>
<evidence type="ECO:0000313" key="2">
    <source>
        <dbReference type="EMBL" id="PKX93102.1"/>
    </source>
</evidence>
<name>A0A2I1C646_ASPN1</name>
<dbReference type="OMA" id="VYMPSMA"/>
<evidence type="ECO:0000313" key="3">
    <source>
        <dbReference type="Proteomes" id="UP000234474"/>
    </source>
</evidence>
<dbReference type="AlphaFoldDB" id="A0A2I1C646"/>